<proteinExistence type="predicted"/>
<gene>
    <name evidence="1" type="ORF">FF38_01317</name>
</gene>
<dbReference type="AlphaFoldDB" id="A0A0L0BQ08"/>
<dbReference type="Pfam" id="PF06041">
    <property type="entry name" value="DUF924"/>
    <property type="match status" value="1"/>
</dbReference>
<evidence type="ECO:0000313" key="1">
    <source>
        <dbReference type="EMBL" id="KNC22058.1"/>
    </source>
</evidence>
<dbReference type="Proteomes" id="UP000037069">
    <property type="component" value="Unassembled WGS sequence"/>
</dbReference>
<dbReference type="SUPFAM" id="SSF48452">
    <property type="entry name" value="TPR-like"/>
    <property type="match status" value="1"/>
</dbReference>
<reference evidence="1 2" key="1">
    <citation type="journal article" date="2015" name="Nat. Commun.">
        <title>Lucilia cuprina genome unlocks parasitic fly biology to underpin future interventions.</title>
        <authorList>
            <person name="Anstead C.A."/>
            <person name="Korhonen P.K."/>
            <person name="Young N.D."/>
            <person name="Hall R.S."/>
            <person name="Jex A.R."/>
            <person name="Murali S.C."/>
            <person name="Hughes D.S."/>
            <person name="Lee S.F."/>
            <person name="Perry T."/>
            <person name="Stroehlein A.J."/>
            <person name="Ansell B.R."/>
            <person name="Breugelmans B."/>
            <person name="Hofmann A."/>
            <person name="Qu J."/>
            <person name="Dugan S."/>
            <person name="Lee S.L."/>
            <person name="Chao H."/>
            <person name="Dinh H."/>
            <person name="Han Y."/>
            <person name="Doddapaneni H.V."/>
            <person name="Worley K.C."/>
            <person name="Muzny D.M."/>
            <person name="Ioannidis P."/>
            <person name="Waterhouse R.M."/>
            <person name="Zdobnov E.M."/>
            <person name="James P.J."/>
            <person name="Bagnall N.H."/>
            <person name="Kotze A.C."/>
            <person name="Gibbs R.A."/>
            <person name="Richards S."/>
            <person name="Batterham P."/>
            <person name="Gasser R.B."/>
        </authorList>
    </citation>
    <scope>NUCLEOTIDE SEQUENCE [LARGE SCALE GENOMIC DNA]</scope>
    <source>
        <strain evidence="1 2">LS</strain>
        <tissue evidence="1">Full body</tissue>
    </source>
</reference>
<accession>A0A0L0BQ08</accession>
<sequence length="180" mass="21174">MNAMEEVLSFWFEESTPKQWFEKNEKFDLTIAKRFTALSEQAAKGELAYWRVSIRGRLAEIIILDQFSRNLWRDTPRAFAQDPMALALAQEAIKQPDYHLLTLTQRKFILMPFMHSESSFIHLQAVELFRMLGDDNTLDYEMRHKAIIDKFGRYPHRNEILGRPSTAEEIAFLQQPNSSF</sequence>
<comment type="caution">
    <text evidence="1">The sequence shown here is derived from an EMBL/GenBank/DDBJ whole genome shotgun (WGS) entry which is preliminary data.</text>
</comment>
<dbReference type="OMA" id="YMPYMHS"/>
<keyword evidence="2" id="KW-1185">Reference proteome</keyword>
<evidence type="ECO:0008006" key="3">
    <source>
        <dbReference type="Google" id="ProtNLM"/>
    </source>
</evidence>
<dbReference type="Gene3D" id="1.25.40.10">
    <property type="entry name" value="Tetratricopeptide repeat domain"/>
    <property type="match status" value="1"/>
</dbReference>
<name>A0A0L0BQ08_LUCCU</name>
<evidence type="ECO:0000313" key="2">
    <source>
        <dbReference type="Proteomes" id="UP000037069"/>
    </source>
</evidence>
<dbReference type="EMBL" id="JRES01001561">
    <property type="protein sequence ID" value="KNC22058.1"/>
    <property type="molecule type" value="Genomic_DNA"/>
</dbReference>
<dbReference type="InterPro" id="IPR010323">
    <property type="entry name" value="DUF924"/>
</dbReference>
<dbReference type="STRING" id="7375.A0A0L0BQ08"/>
<dbReference type="InterPro" id="IPR011990">
    <property type="entry name" value="TPR-like_helical_dom_sf"/>
</dbReference>
<protein>
    <recommendedName>
        <fullName evidence="3">DUF924 domain-containing protein</fullName>
    </recommendedName>
</protein>
<organism evidence="1 2">
    <name type="scientific">Lucilia cuprina</name>
    <name type="common">Green bottle fly</name>
    <name type="synonym">Australian sheep blowfly</name>
    <dbReference type="NCBI Taxonomy" id="7375"/>
    <lineage>
        <taxon>Eukaryota</taxon>
        <taxon>Metazoa</taxon>
        <taxon>Ecdysozoa</taxon>
        <taxon>Arthropoda</taxon>
        <taxon>Hexapoda</taxon>
        <taxon>Insecta</taxon>
        <taxon>Pterygota</taxon>
        <taxon>Neoptera</taxon>
        <taxon>Endopterygota</taxon>
        <taxon>Diptera</taxon>
        <taxon>Brachycera</taxon>
        <taxon>Muscomorpha</taxon>
        <taxon>Oestroidea</taxon>
        <taxon>Calliphoridae</taxon>
        <taxon>Luciliinae</taxon>
        <taxon>Lucilia</taxon>
    </lineage>
</organism>
<dbReference type="Gene3D" id="1.20.58.320">
    <property type="entry name" value="TPR-like"/>
    <property type="match status" value="1"/>
</dbReference>